<evidence type="ECO:0000313" key="2">
    <source>
        <dbReference type="EMBL" id="GES88057.1"/>
    </source>
</evidence>
<reference evidence="2" key="1">
    <citation type="submission" date="2019-10" db="EMBL/GenBank/DDBJ databases">
        <title>Conservation and host-specific expression of non-tandemly repeated heterogenous ribosome RNA gene in arbuscular mycorrhizal fungi.</title>
        <authorList>
            <person name="Maeda T."/>
            <person name="Kobayashi Y."/>
            <person name="Nakagawa T."/>
            <person name="Ezawa T."/>
            <person name="Yamaguchi K."/>
            <person name="Bino T."/>
            <person name="Nishimoto Y."/>
            <person name="Shigenobu S."/>
            <person name="Kawaguchi M."/>
        </authorList>
    </citation>
    <scope>NUCLEOTIDE SEQUENCE</scope>
    <source>
        <strain evidence="2">HR1</strain>
    </source>
</reference>
<dbReference type="Proteomes" id="UP000615446">
    <property type="component" value="Unassembled WGS sequence"/>
</dbReference>
<accession>A0A8H3QQT7</accession>
<gene>
    <name evidence="2" type="ORF">RCL2_001502000</name>
</gene>
<comment type="caution">
    <text evidence="2">The sequence shown here is derived from an EMBL/GenBank/DDBJ whole genome shotgun (WGS) entry which is preliminary data.</text>
</comment>
<dbReference type="EMBL" id="BLAL01000175">
    <property type="protein sequence ID" value="GES88057.1"/>
    <property type="molecule type" value="Genomic_DNA"/>
</dbReference>
<evidence type="ECO:0000256" key="1">
    <source>
        <dbReference type="SAM" id="MobiDB-lite"/>
    </source>
</evidence>
<dbReference type="AlphaFoldDB" id="A0A8H3QQT7"/>
<feature type="compositionally biased region" description="Basic and acidic residues" evidence="1">
    <location>
        <begin position="30"/>
        <end position="39"/>
    </location>
</feature>
<protein>
    <submittedName>
        <fullName evidence="2">Uncharacterized protein</fullName>
    </submittedName>
</protein>
<proteinExistence type="predicted"/>
<evidence type="ECO:0000313" key="3">
    <source>
        <dbReference type="Proteomes" id="UP000615446"/>
    </source>
</evidence>
<sequence length="90" mass="10766">MNEQTTIIGSFERNTDMQFALKQTFDIEGKRQKWSRSEPRSNNNNRRYQKTGSAPSNKKNKRIVRINLNIRTRFAPRRICHTRGRNRLKC</sequence>
<feature type="region of interest" description="Disordered" evidence="1">
    <location>
        <begin position="30"/>
        <end position="61"/>
    </location>
</feature>
<name>A0A8H3QQT7_9GLOM</name>
<organism evidence="2 3">
    <name type="scientific">Rhizophagus clarus</name>
    <dbReference type="NCBI Taxonomy" id="94130"/>
    <lineage>
        <taxon>Eukaryota</taxon>
        <taxon>Fungi</taxon>
        <taxon>Fungi incertae sedis</taxon>
        <taxon>Mucoromycota</taxon>
        <taxon>Glomeromycotina</taxon>
        <taxon>Glomeromycetes</taxon>
        <taxon>Glomerales</taxon>
        <taxon>Glomeraceae</taxon>
        <taxon>Rhizophagus</taxon>
    </lineage>
</organism>